<reference evidence="3" key="1">
    <citation type="submission" date="2020-11" db="EMBL/GenBank/DDBJ databases">
        <authorList>
            <consortium name="DOE Joint Genome Institute"/>
            <person name="Ahrendt S."/>
            <person name="Riley R."/>
            <person name="Andreopoulos W."/>
            <person name="Labutti K."/>
            <person name="Pangilinan J."/>
            <person name="Ruiz-Duenas F.J."/>
            <person name="Barrasa J.M."/>
            <person name="Sanchez-Garcia M."/>
            <person name="Camarero S."/>
            <person name="Miyauchi S."/>
            <person name="Serrano A."/>
            <person name="Linde D."/>
            <person name="Babiker R."/>
            <person name="Drula E."/>
            <person name="Ayuso-Fernandez I."/>
            <person name="Pacheco R."/>
            <person name="Padilla G."/>
            <person name="Ferreira P."/>
            <person name="Barriuso J."/>
            <person name="Kellner H."/>
            <person name="Castanera R."/>
            <person name="Alfaro M."/>
            <person name="Ramirez L."/>
            <person name="Pisabarro A.G."/>
            <person name="Kuo A."/>
            <person name="Tritt A."/>
            <person name="Lipzen A."/>
            <person name="He G."/>
            <person name="Yan M."/>
            <person name="Ng V."/>
            <person name="Cullen D."/>
            <person name="Martin F."/>
            <person name="Rosso M.-N."/>
            <person name="Henrissat B."/>
            <person name="Hibbett D."/>
            <person name="Martinez A.T."/>
            <person name="Grigoriev I.V."/>
        </authorList>
    </citation>
    <scope>NUCLEOTIDE SEQUENCE</scope>
    <source>
        <strain evidence="3">CBS 247.69</strain>
    </source>
</reference>
<dbReference type="InterPro" id="IPR036291">
    <property type="entry name" value="NAD(P)-bd_dom_sf"/>
</dbReference>
<evidence type="ECO:0000313" key="4">
    <source>
        <dbReference type="Proteomes" id="UP000807353"/>
    </source>
</evidence>
<dbReference type="GO" id="GO:0000166">
    <property type="term" value="F:nucleotide binding"/>
    <property type="evidence" value="ECO:0007669"/>
    <property type="project" value="InterPro"/>
</dbReference>
<dbReference type="AlphaFoldDB" id="A0A9P5YHE0"/>
<dbReference type="Pfam" id="PF01408">
    <property type="entry name" value="GFO_IDH_MocA"/>
    <property type="match status" value="1"/>
</dbReference>
<feature type="domain" description="Gfo/Idh/MocA-like oxidoreductase N-terminal" evidence="1">
    <location>
        <begin position="32"/>
        <end position="162"/>
    </location>
</feature>
<dbReference type="SUPFAM" id="SSF51735">
    <property type="entry name" value="NAD(P)-binding Rossmann-fold domains"/>
    <property type="match status" value="1"/>
</dbReference>
<dbReference type="OrthoDB" id="64915at2759"/>
<comment type="caution">
    <text evidence="3">The sequence shown here is derived from an EMBL/GenBank/DDBJ whole genome shotgun (WGS) entry which is preliminary data.</text>
</comment>
<dbReference type="EMBL" id="MU150231">
    <property type="protein sequence ID" value="KAF9469032.1"/>
    <property type="molecule type" value="Genomic_DNA"/>
</dbReference>
<evidence type="ECO:0008006" key="5">
    <source>
        <dbReference type="Google" id="ProtNLM"/>
    </source>
</evidence>
<accession>A0A9P5YHE0</accession>
<gene>
    <name evidence="3" type="ORF">BDZ94DRAFT_1245197</name>
</gene>
<evidence type="ECO:0000313" key="3">
    <source>
        <dbReference type="EMBL" id="KAF9469032.1"/>
    </source>
</evidence>
<dbReference type="Pfam" id="PF02894">
    <property type="entry name" value="GFO_IDH_MocA_C"/>
    <property type="match status" value="1"/>
</dbReference>
<dbReference type="PANTHER" id="PTHR43377:SF12">
    <property type="entry name" value="BINDING ROSSMANN FOLD OXIDOREDUCTASE, PUTATIVE (AFU_ORTHOLOGUE AFUA_3G11840)-RELATED"/>
    <property type="match status" value="1"/>
</dbReference>
<dbReference type="Gene3D" id="3.40.50.720">
    <property type="entry name" value="NAD(P)-binding Rossmann-like Domain"/>
    <property type="match status" value="1"/>
</dbReference>
<name>A0A9P5YHE0_9AGAR</name>
<feature type="domain" description="Gfo/Idh/MocA-like oxidoreductase C-terminal" evidence="2">
    <location>
        <begin position="183"/>
        <end position="448"/>
    </location>
</feature>
<protein>
    <recommendedName>
        <fullName evidence="5">NAD(P)-binding protein</fullName>
    </recommendedName>
</protein>
<dbReference type="PANTHER" id="PTHR43377">
    <property type="entry name" value="BILIVERDIN REDUCTASE A"/>
    <property type="match status" value="1"/>
</dbReference>
<evidence type="ECO:0000259" key="1">
    <source>
        <dbReference type="Pfam" id="PF01408"/>
    </source>
</evidence>
<dbReference type="Gene3D" id="3.30.360.10">
    <property type="entry name" value="Dihydrodipicolinate Reductase, domain 2"/>
    <property type="match status" value="1"/>
</dbReference>
<keyword evidence="4" id="KW-1185">Reference proteome</keyword>
<organism evidence="3 4">
    <name type="scientific">Collybia nuda</name>
    <dbReference type="NCBI Taxonomy" id="64659"/>
    <lineage>
        <taxon>Eukaryota</taxon>
        <taxon>Fungi</taxon>
        <taxon>Dikarya</taxon>
        <taxon>Basidiomycota</taxon>
        <taxon>Agaricomycotina</taxon>
        <taxon>Agaricomycetes</taxon>
        <taxon>Agaricomycetidae</taxon>
        <taxon>Agaricales</taxon>
        <taxon>Tricholomatineae</taxon>
        <taxon>Clitocybaceae</taxon>
        <taxon>Collybia</taxon>
    </lineage>
</organism>
<sequence>MMSSVFASTKSIWRKSTKDTEQRRTPSKPVTLAVIGCGQRGKSYTGYAIESPEFLKVVAIAEPRPKTQEHFVNLHKVDKTLVFATWQELHAASAETLSTIGKRLADAVLIAVQDHMHLEVALAFADQGYHILCEKPMATSLSDCIRMETAIKKAGTIFGMGHVMRYSPYSREITDIVRSRALGELVNIVQVEPVGYYHFAHSYVRGNWSNEKKSSFALMTKCCHDIDILCHWFSPSTPTRVSSFGSLQHFRKSAKPIGAGSVTRCLECPMEKDCAYSAKKIYLQPVANGNTGWPAETIVDGLPDIENITEALKTGPYGMCVYESANDVCDHQVVNLEFSDGSTASFTMVAYTSLICDRQLRMHFSQGEIVGDMNKFTVTDFRKKTSKVIYPKSEGGGHGGGDLGLIKAFVEAVATGNQAVLGTDVSEVLKSHLTVFAAEASRKEGRVIDCAEFEKVARENVLGEKII</sequence>
<evidence type="ECO:0000259" key="2">
    <source>
        <dbReference type="Pfam" id="PF02894"/>
    </source>
</evidence>
<dbReference type="InterPro" id="IPR000683">
    <property type="entry name" value="Gfo/Idh/MocA-like_OxRdtase_N"/>
</dbReference>
<dbReference type="InterPro" id="IPR051450">
    <property type="entry name" value="Gfo/Idh/MocA_Oxidoreductases"/>
</dbReference>
<dbReference type="Proteomes" id="UP000807353">
    <property type="component" value="Unassembled WGS sequence"/>
</dbReference>
<proteinExistence type="predicted"/>
<dbReference type="InterPro" id="IPR004104">
    <property type="entry name" value="Gfo/Idh/MocA-like_OxRdtase_C"/>
</dbReference>
<dbReference type="SUPFAM" id="SSF55347">
    <property type="entry name" value="Glyceraldehyde-3-phosphate dehydrogenase-like, C-terminal domain"/>
    <property type="match status" value="1"/>
</dbReference>